<dbReference type="EMBL" id="WNDP01000127">
    <property type="protein sequence ID" value="KAF1020129.1"/>
    <property type="molecule type" value="Genomic_DNA"/>
</dbReference>
<sequence length="125" mass="14585">MTDYSDDNNKVIFSSLDKEYFLKLNSDHKIIWMSRLGYYLSIEIRGIIFEGLDSSGNIDSEKINLLNDILLQIFGKIDSKTRSNDNFPDADFFNLLKEKAEKAHFSPRLFTLFVKDIEYRVSESN</sequence>
<dbReference type="Proteomes" id="UP000490535">
    <property type="component" value="Unassembled WGS sequence"/>
</dbReference>
<reference evidence="2" key="1">
    <citation type="journal article" date="2020" name="MBio">
        <title>Horizontal gene transfer to a defensive symbiont with a reduced genome amongst a multipartite beetle microbiome.</title>
        <authorList>
            <person name="Waterworth S.C."/>
            <person name="Florez L.V."/>
            <person name="Rees E.R."/>
            <person name="Hertweck C."/>
            <person name="Kaltenpoth M."/>
            <person name="Kwan J.C."/>
        </authorList>
    </citation>
    <scope>NUCLEOTIDE SEQUENCE [LARGE SCALE GENOMIC DNA]</scope>
</reference>
<proteinExistence type="predicted"/>
<dbReference type="AlphaFoldDB" id="A0A833TVB9"/>
<organism evidence="1 2">
    <name type="scientific">Acinetobacter bereziniae</name>
    <name type="common">Acinetobacter genomosp. 10</name>
    <dbReference type="NCBI Taxonomy" id="106648"/>
    <lineage>
        <taxon>Bacteria</taxon>
        <taxon>Pseudomonadati</taxon>
        <taxon>Pseudomonadota</taxon>
        <taxon>Gammaproteobacteria</taxon>
        <taxon>Moraxellales</taxon>
        <taxon>Moraxellaceae</taxon>
        <taxon>Acinetobacter</taxon>
    </lineage>
</organism>
<evidence type="ECO:0000313" key="1">
    <source>
        <dbReference type="EMBL" id="KAF1020129.1"/>
    </source>
</evidence>
<gene>
    <name evidence="1" type="ORF">GAK29_03708</name>
</gene>
<name>A0A833TVB9_ACIBZ</name>
<protein>
    <submittedName>
        <fullName evidence="1">Uncharacterized protein</fullName>
    </submittedName>
</protein>
<comment type="caution">
    <text evidence="1">The sequence shown here is derived from an EMBL/GenBank/DDBJ whole genome shotgun (WGS) entry which is preliminary data.</text>
</comment>
<accession>A0A833TVB9</accession>
<evidence type="ECO:0000313" key="2">
    <source>
        <dbReference type="Proteomes" id="UP000490535"/>
    </source>
</evidence>